<dbReference type="EMBL" id="WHIY01000016">
    <property type="protein sequence ID" value="MPQ53471.1"/>
    <property type="molecule type" value="Genomic_DNA"/>
</dbReference>
<sequence length="181" mass="20906">MTKEYVKKCHIASWPENDFYFSRGISVLSRKLINSHSGSDYLFIHLNSYTLKSFFRSFSQLSKSGYQLIIISSQRLMPLAFFWHLKCQAVSAIFESRCSVNDIIRGLDTVATGRQIVWSFPGPACRLSSRDVLLLRHYLEGGSMSYLQEKHCRAYSTLQGWKTTVARKFKVKKLEHLLIPN</sequence>
<dbReference type="AlphaFoldDB" id="A0A6L5EE79"/>
<keyword evidence="2" id="KW-1185">Reference proteome</keyword>
<proteinExistence type="predicted"/>
<evidence type="ECO:0000313" key="2">
    <source>
        <dbReference type="Proteomes" id="UP000475079"/>
    </source>
</evidence>
<protein>
    <recommendedName>
        <fullName evidence="3">Vi polysaccharide biosynthesis protein TviA</fullName>
    </recommendedName>
</protein>
<accession>A0A6L5EE79</accession>
<dbReference type="RefSeq" id="WP_152401363.1">
    <property type="nucleotide sequence ID" value="NZ_JBGUBF010000006.1"/>
</dbReference>
<organism evidence="1 2">
    <name type="scientific">Citrobacter telavivensis</name>
    <dbReference type="NCBI Taxonomy" id="2653932"/>
    <lineage>
        <taxon>Bacteria</taxon>
        <taxon>Pseudomonadati</taxon>
        <taxon>Pseudomonadota</taxon>
        <taxon>Gammaproteobacteria</taxon>
        <taxon>Enterobacterales</taxon>
        <taxon>Enterobacteriaceae</taxon>
        <taxon>Citrobacter</taxon>
    </lineage>
</organism>
<comment type="caution">
    <text evidence="1">The sequence shown here is derived from an EMBL/GenBank/DDBJ whole genome shotgun (WGS) entry which is preliminary data.</text>
</comment>
<evidence type="ECO:0000313" key="1">
    <source>
        <dbReference type="EMBL" id="MPQ53471.1"/>
    </source>
</evidence>
<name>A0A6L5EE79_9ENTR</name>
<evidence type="ECO:0008006" key="3">
    <source>
        <dbReference type="Google" id="ProtNLM"/>
    </source>
</evidence>
<dbReference type="Proteomes" id="UP000475079">
    <property type="component" value="Unassembled WGS sequence"/>
</dbReference>
<reference evidence="1 2" key="1">
    <citation type="submission" date="2019-10" db="EMBL/GenBank/DDBJ databases">
        <title>Characterization of a new Citrobacter species.</title>
        <authorList>
            <person name="Goncalves Ribeiro T."/>
            <person name="Izdebski R."/>
            <person name="Urbanowicz P."/>
            <person name="Carmeli Y."/>
            <person name="Gniadkowski M."/>
            <person name="Peixe L."/>
        </authorList>
    </citation>
    <scope>NUCLEOTIDE SEQUENCE [LARGE SCALE GENOMIC DNA]</scope>
    <source>
        <strain evidence="1 2">NMI7905_11</strain>
    </source>
</reference>
<gene>
    <name evidence="1" type="ORF">GBB84_21490</name>
</gene>